<keyword evidence="2" id="KW-0238">DNA-binding</keyword>
<name>A0A087DCT9_9BIFI</name>
<dbReference type="EMBL" id="JGZN01000005">
    <property type="protein sequence ID" value="KFI93339.1"/>
    <property type="molecule type" value="Genomic_DNA"/>
</dbReference>
<sequence>MNTPIKTTVSFKDPRDDDDDRLEDYTVPIPEGLTEEFVPSQPVTPKQIIDWETKNKEPYPGYAEELFNWENAWEEVNRAQQKADGGYLHVADPVHIQEEPETAAGSVKDADGEDVPVYGDDNVFSEYSSFFENAFGGDGQFGDFYDADGEDEEN</sequence>
<dbReference type="RefSeq" id="WP_081889978.1">
    <property type="nucleotide sequence ID" value="NZ_JDUT01000005.1"/>
</dbReference>
<dbReference type="STRING" id="1437607.BISA_1425"/>
<proteinExistence type="predicted"/>
<gene>
    <name evidence="2" type="ORF">BISA_1425</name>
</gene>
<evidence type="ECO:0000256" key="1">
    <source>
        <dbReference type="SAM" id="MobiDB-lite"/>
    </source>
</evidence>
<dbReference type="GO" id="GO:0003677">
    <property type="term" value="F:DNA binding"/>
    <property type="evidence" value="ECO:0007669"/>
    <property type="project" value="UniProtKB-KW"/>
</dbReference>
<evidence type="ECO:0000313" key="3">
    <source>
        <dbReference type="Proteomes" id="UP000029066"/>
    </source>
</evidence>
<evidence type="ECO:0000313" key="2">
    <source>
        <dbReference type="EMBL" id="KFI93339.1"/>
    </source>
</evidence>
<accession>A0A087DCT9</accession>
<comment type="caution">
    <text evidence="2">The sequence shown here is derived from an EMBL/GenBank/DDBJ whole genome shotgun (WGS) entry which is preliminary data.</text>
</comment>
<organism evidence="2 3">
    <name type="scientific">Bifidobacterium saguini DSM 23967</name>
    <dbReference type="NCBI Taxonomy" id="1437607"/>
    <lineage>
        <taxon>Bacteria</taxon>
        <taxon>Bacillati</taxon>
        <taxon>Actinomycetota</taxon>
        <taxon>Actinomycetes</taxon>
        <taxon>Bifidobacteriales</taxon>
        <taxon>Bifidobacteriaceae</taxon>
        <taxon>Bifidobacterium</taxon>
    </lineage>
</organism>
<dbReference type="AlphaFoldDB" id="A0A087DCT9"/>
<protein>
    <submittedName>
        <fullName evidence="2">DNA-binding helix-turn-helix protein</fullName>
    </submittedName>
</protein>
<reference evidence="2 3" key="1">
    <citation type="submission" date="2014-03" db="EMBL/GenBank/DDBJ databases">
        <title>Genomics of Bifidobacteria.</title>
        <authorList>
            <person name="Ventura M."/>
            <person name="Milani C."/>
            <person name="Lugli G.A."/>
        </authorList>
    </citation>
    <scope>NUCLEOTIDE SEQUENCE [LARGE SCALE GENOMIC DNA]</scope>
    <source>
        <strain evidence="2 3">DSM 23967</strain>
    </source>
</reference>
<feature type="compositionally biased region" description="Polar residues" evidence="1">
    <location>
        <begin position="1"/>
        <end position="10"/>
    </location>
</feature>
<dbReference type="Proteomes" id="UP000029066">
    <property type="component" value="Unassembled WGS sequence"/>
</dbReference>
<dbReference type="OrthoDB" id="3231007at2"/>
<feature type="region of interest" description="Disordered" evidence="1">
    <location>
        <begin position="1"/>
        <end position="25"/>
    </location>
</feature>